<dbReference type="CDD" id="cd14134">
    <property type="entry name" value="PKc_CLK"/>
    <property type="match status" value="1"/>
</dbReference>
<feature type="binding site" evidence="6">
    <location>
        <position position="59"/>
    </location>
    <ligand>
        <name>ATP</name>
        <dbReference type="ChEBI" id="CHEBI:30616"/>
    </ligand>
</feature>
<evidence type="ECO:0000256" key="5">
    <source>
        <dbReference type="ARBA" id="ARBA00022840"/>
    </source>
</evidence>
<evidence type="ECO:0000313" key="10">
    <source>
        <dbReference type="Proteomes" id="UP000268162"/>
    </source>
</evidence>
<organism evidence="9 10">
    <name type="scientific">Dimargaris cristalligena</name>
    <dbReference type="NCBI Taxonomy" id="215637"/>
    <lineage>
        <taxon>Eukaryota</taxon>
        <taxon>Fungi</taxon>
        <taxon>Fungi incertae sedis</taxon>
        <taxon>Zoopagomycota</taxon>
        <taxon>Kickxellomycotina</taxon>
        <taxon>Dimargaritomycetes</taxon>
        <taxon>Dimargaritales</taxon>
        <taxon>Dimargaritaceae</taxon>
        <taxon>Dimargaris</taxon>
    </lineage>
</organism>
<dbReference type="InterPro" id="IPR000719">
    <property type="entry name" value="Prot_kinase_dom"/>
</dbReference>
<evidence type="ECO:0000256" key="4">
    <source>
        <dbReference type="ARBA" id="ARBA00022777"/>
    </source>
</evidence>
<protein>
    <submittedName>
        <fullName evidence="9">Kinase-like domain-containing protein</fullName>
    </submittedName>
</protein>
<proteinExistence type="inferred from homology"/>
<keyword evidence="3 6" id="KW-0547">Nucleotide-binding</keyword>
<keyword evidence="1 7" id="KW-0723">Serine/threonine-protein kinase</keyword>
<dbReference type="GO" id="GO:0043484">
    <property type="term" value="P:regulation of RNA splicing"/>
    <property type="evidence" value="ECO:0007669"/>
    <property type="project" value="TreeGrafter"/>
</dbReference>
<dbReference type="PANTHER" id="PTHR45646">
    <property type="entry name" value="SERINE/THREONINE-PROTEIN KINASE DOA-RELATED"/>
    <property type="match status" value="1"/>
</dbReference>
<dbReference type="InterPro" id="IPR017441">
    <property type="entry name" value="Protein_kinase_ATP_BS"/>
</dbReference>
<dbReference type="GO" id="GO:0005524">
    <property type="term" value="F:ATP binding"/>
    <property type="evidence" value="ECO:0007669"/>
    <property type="project" value="UniProtKB-UniRule"/>
</dbReference>
<dbReference type="EMBL" id="ML002886">
    <property type="protein sequence ID" value="RKP35372.1"/>
    <property type="molecule type" value="Genomic_DNA"/>
</dbReference>
<evidence type="ECO:0000259" key="8">
    <source>
        <dbReference type="PROSITE" id="PS50011"/>
    </source>
</evidence>
<keyword evidence="4 9" id="KW-0418">Kinase</keyword>
<dbReference type="PANTHER" id="PTHR45646:SF11">
    <property type="entry name" value="SERINE_THREONINE-PROTEIN KINASE DOA"/>
    <property type="match status" value="1"/>
</dbReference>
<keyword evidence="2" id="KW-0808">Transferase</keyword>
<dbReference type="SUPFAM" id="SSF56112">
    <property type="entry name" value="Protein kinase-like (PK-like)"/>
    <property type="match status" value="1"/>
</dbReference>
<dbReference type="PROSITE" id="PS50011">
    <property type="entry name" value="PROTEIN_KINASE_DOM"/>
    <property type="match status" value="1"/>
</dbReference>
<evidence type="ECO:0000256" key="2">
    <source>
        <dbReference type="ARBA" id="ARBA00022679"/>
    </source>
</evidence>
<name>A0A4P9ZRU3_9FUNG</name>
<evidence type="ECO:0000256" key="7">
    <source>
        <dbReference type="RuleBase" id="RU000304"/>
    </source>
</evidence>
<keyword evidence="5 6" id="KW-0067">ATP-binding</keyword>
<keyword evidence="10" id="KW-1185">Reference proteome</keyword>
<dbReference type="GO" id="GO:0005634">
    <property type="term" value="C:nucleus"/>
    <property type="evidence" value="ECO:0007669"/>
    <property type="project" value="TreeGrafter"/>
</dbReference>
<dbReference type="STRING" id="215637.A0A4P9ZRU3"/>
<feature type="domain" description="Protein kinase" evidence="8">
    <location>
        <begin position="30"/>
        <end position="345"/>
    </location>
</feature>
<evidence type="ECO:0000256" key="1">
    <source>
        <dbReference type="ARBA" id="ARBA00022527"/>
    </source>
</evidence>
<dbReference type="Gene3D" id="1.10.510.10">
    <property type="entry name" value="Transferase(Phosphotransferase) domain 1"/>
    <property type="match status" value="1"/>
</dbReference>
<dbReference type="Pfam" id="PF00069">
    <property type="entry name" value="Pkinase"/>
    <property type="match status" value="1"/>
</dbReference>
<evidence type="ECO:0000256" key="6">
    <source>
        <dbReference type="PROSITE-ProRule" id="PRU10141"/>
    </source>
</evidence>
<comment type="similarity">
    <text evidence="7">Belongs to the protein kinase superfamily.</text>
</comment>
<reference evidence="10" key="1">
    <citation type="journal article" date="2018" name="Nat. Microbiol.">
        <title>Leveraging single-cell genomics to expand the fungal tree of life.</title>
        <authorList>
            <person name="Ahrendt S.R."/>
            <person name="Quandt C.A."/>
            <person name="Ciobanu D."/>
            <person name="Clum A."/>
            <person name="Salamov A."/>
            <person name="Andreopoulos B."/>
            <person name="Cheng J.F."/>
            <person name="Woyke T."/>
            <person name="Pelin A."/>
            <person name="Henrissat B."/>
            <person name="Reynolds N.K."/>
            <person name="Benny G.L."/>
            <person name="Smith M.E."/>
            <person name="James T.Y."/>
            <person name="Grigoriev I.V."/>
        </authorList>
    </citation>
    <scope>NUCLEOTIDE SEQUENCE [LARGE SCALE GENOMIC DNA]</scope>
    <source>
        <strain evidence="10">RSA 468</strain>
    </source>
</reference>
<dbReference type="Gene3D" id="3.30.200.20">
    <property type="entry name" value="Phosphorylase Kinase, domain 1"/>
    <property type="match status" value="1"/>
</dbReference>
<gene>
    <name evidence="9" type="ORF">BJ085DRAFT_43693</name>
</gene>
<sequence length="395" mass="45185">MRTAEPANHSWDNSEGHYIVVPGQDFTDRFSICSQLGQGTFGRVIECYDKVNKSKCAIKIIRSIQKYREAASVEIRVLNRIREKDPNNTYRCIHLREHFEHLNHVCMVFDLMGSSVFDFLKSNDFHAFAMREIQHFAIQLIRAVSFLHRLNLIHTDLKPENILLVQTDSYLKPSLRDKNGTTKVLKNTDIRLIDFGSATFQNEFHSSVVSTRHYRAPEIIMGIGWSYPCDMWSIGCILMEFLTGDALFQTHDNAEHLAMMERVLGHLPSSSSAKRMFNQHQLIYPTPETKPAAIENVKQMRTLEAIVGNESNQVYAQFLNLVKGLLTFDPRQRLTADEALNHPFLRLPLNETKQPRYIRGLPLHHEPPFGQPPPQQLCGNVIPIIRNSGPPSDAA</sequence>
<accession>A0A4P9ZRU3</accession>
<dbReference type="InterPro" id="IPR051175">
    <property type="entry name" value="CLK_kinases"/>
</dbReference>
<evidence type="ECO:0000256" key="3">
    <source>
        <dbReference type="ARBA" id="ARBA00022741"/>
    </source>
</evidence>
<dbReference type="AlphaFoldDB" id="A0A4P9ZRU3"/>
<dbReference type="InterPro" id="IPR011009">
    <property type="entry name" value="Kinase-like_dom_sf"/>
</dbReference>
<evidence type="ECO:0000313" key="9">
    <source>
        <dbReference type="EMBL" id="RKP35372.1"/>
    </source>
</evidence>
<dbReference type="GO" id="GO:0004674">
    <property type="term" value="F:protein serine/threonine kinase activity"/>
    <property type="evidence" value="ECO:0007669"/>
    <property type="project" value="UniProtKB-KW"/>
</dbReference>
<dbReference type="SMART" id="SM00220">
    <property type="entry name" value="S_TKc"/>
    <property type="match status" value="1"/>
</dbReference>
<dbReference type="PROSITE" id="PS00108">
    <property type="entry name" value="PROTEIN_KINASE_ST"/>
    <property type="match status" value="1"/>
</dbReference>
<dbReference type="PROSITE" id="PS00107">
    <property type="entry name" value="PROTEIN_KINASE_ATP"/>
    <property type="match status" value="1"/>
</dbReference>
<dbReference type="InterPro" id="IPR008271">
    <property type="entry name" value="Ser/Thr_kinase_AS"/>
</dbReference>
<dbReference type="Proteomes" id="UP000268162">
    <property type="component" value="Unassembled WGS sequence"/>
</dbReference>